<feature type="compositionally biased region" description="Polar residues" evidence="10">
    <location>
        <begin position="1"/>
        <end position="20"/>
    </location>
</feature>
<dbReference type="SMART" id="SM00341">
    <property type="entry name" value="HRDC"/>
    <property type="match status" value="1"/>
</dbReference>
<evidence type="ECO:0000259" key="11">
    <source>
        <dbReference type="PROSITE" id="PS50967"/>
    </source>
</evidence>
<dbReference type="InterPro" id="IPR002121">
    <property type="entry name" value="HRDC_dom"/>
</dbReference>
<feature type="region of interest" description="Disordered" evidence="10">
    <location>
        <begin position="601"/>
        <end position="648"/>
    </location>
</feature>
<name>A0A8J5VBP1_9HYME</name>
<evidence type="ECO:0000256" key="8">
    <source>
        <dbReference type="ARBA" id="ARBA00043957"/>
    </source>
</evidence>
<evidence type="ECO:0000256" key="2">
    <source>
        <dbReference type="ARBA" id="ARBA00022552"/>
    </source>
</evidence>
<dbReference type="SMART" id="SM00474">
    <property type="entry name" value="35EXOc"/>
    <property type="match status" value="1"/>
</dbReference>
<dbReference type="Pfam" id="PF01612">
    <property type="entry name" value="DNA_pol_A_exo1"/>
    <property type="match status" value="1"/>
</dbReference>
<dbReference type="GO" id="GO:0005730">
    <property type="term" value="C:nucleolus"/>
    <property type="evidence" value="ECO:0007669"/>
    <property type="project" value="TreeGrafter"/>
</dbReference>
<dbReference type="GO" id="GO:0071035">
    <property type="term" value="P:nuclear polyadenylation-dependent rRNA catabolic process"/>
    <property type="evidence" value="ECO:0007669"/>
    <property type="project" value="TreeGrafter"/>
</dbReference>
<feature type="compositionally biased region" description="Basic residues" evidence="10">
    <location>
        <begin position="897"/>
        <end position="913"/>
    </location>
</feature>
<keyword evidence="13" id="KW-1185">Reference proteome</keyword>
<evidence type="ECO:0000313" key="12">
    <source>
        <dbReference type="EMBL" id="KAG8039709.1"/>
    </source>
</evidence>
<dbReference type="GO" id="GO:0071037">
    <property type="term" value="P:nuclear polyadenylation-dependent snRNA catabolic process"/>
    <property type="evidence" value="ECO:0007669"/>
    <property type="project" value="TreeGrafter"/>
</dbReference>
<reference evidence="12" key="1">
    <citation type="submission" date="2020-03" db="EMBL/GenBank/DDBJ databases">
        <authorList>
            <person name="Chebbi M.A."/>
            <person name="Drezen J.M."/>
        </authorList>
    </citation>
    <scope>NUCLEOTIDE SEQUENCE</scope>
    <source>
        <tissue evidence="12">Whole body</tissue>
    </source>
</reference>
<evidence type="ECO:0000256" key="4">
    <source>
        <dbReference type="ARBA" id="ARBA00022801"/>
    </source>
</evidence>
<feature type="compositionally biased region" description="Polar residues" evidence="10">
    <location>
        <begin position="875"/>
        <end position="894"/>
    </location>
</feature>
<keyword evidence="2" id="KW-0698">rRNA processing</keyword>
<keyword evidence="6" id="KW-0269">Exonuclease</keyword>
<dbReference type="InterPro" id="IPR002562">
    <property type="entry name" value="3'-5'_exonuclease_dom"/>
</dbReference>
<feature type="domain" description="HRDC" evidence="11">
    <location>
        <begin position="476"/>
        <end position="556"/>
    </location>
</feature>
<feature type="region of interest" description="Disordered" evidence="10">
    <location>
        <begin position="683"/>
        <end position="708"/>
    </location>
</feature>
<dbReference type="GO" id="GO:0000467">
    <property type="term" value="P:exonucleolytic trimming to generate mature 3'-end of 5.8S rRNA from tricistronic rRNA transcript (SSU-rRNA, 5.8S rRNA, LSU-rRNA)"/>
    <property type="evidence" value="ECO:0007669"/>
    <property type="project" value="InterPro"/>
</dbReference>
<keyword evidence="3" id="KW-0540">Nuclease</keyword>
<dbReference type="GO" id="GO:0000175">
    <property type="term" value="F:3'-5'-RNA exonuclease activity"/>
    <property type="evidence" value="ECO:0007669"/>
    <property type="project" value="InterPro"/>
</dbReference>
<dbReference type="InterPro" id="IPR012588">
    <property type="entry name" value="Exosome-assoc_fac_Rrp6_N"/>
</dbReference>
<gene>
    <name evidence="12" type="ORF">G9C98_000438</name>
</gene>
<dbReference type="PANTHER" id="PTHR12124">
    <property type="entry name" value="POLYMYOSITIS/SCLERODERMA AUTOANTIGEN-RELATED"/>
    <property type="match status" value="1"/>
</dbReference>
<dbReference type="AlphaFoldDB" id="A0A8J5VBP1"/>
<dbReference type="GO" id="GO:0071039">
    <property type="term" value="P:nuclear polyadenylation-dependent CUT catabolic process"/>
    <property type="evidence" value="ECO:0007669"/>
    <property type="project" value="TreeGrafter"/>
</dbReference>
<evidence type="ECO:0000313" key="13">
    <source>
        <dbReference type="Proteomes" id="UP000729913"/>
    </source>
</evidence>
<dbReference type="InterPro" id="IPR049559">
    <property type="entry name" value="Rrp6p-like_exo"/>
</dbReference>
<dbReference type="PANTHER" id="PTHR12124:SF47">
    <property type="entry name" value="EXOSOME COMPONENT 10"/>
    <property type="match status" value="1"/>
</dbReference>
<comment type="similarity">
    <text evidence="8">Belongs to the exosome component 10/RRP6 family.</text>
</comment>
<dbReference type="Pfam" id="PF00570">
    <property type="entry name" value="HRDC"/>
    <property type="match status" value="1"/>
</dbReference>
<dbReference type="GO" id="GO:0000176">
    <property type="term" value="C:nuclear exosome (RNase complex)"/>
    <property type="evidence" value="ECO:0007669"/>
    <property type="project" value="InterPro"/>
</dbReference>
<keyword evidence="5" id="KW-0271">Exosome</keyword>
<dbReference type="Proteomes" id="UP000729913">
    <property type="component" value="Unassembled WGS sequence"/>
</dbReference>
<organism evidence="12 13">
    <name type="scientific">Cotesia typhae</name>
    <dbReference type="NCBI Taxonomy" id="2053667"/>
    <lineage>
        <taxon>Eukaryota</taxon>
        <taxon>Metazoa</taxon>
        <taxon>Ecdysozoa</taxon>
        <taxon>Arthropoda</taxon>
        <taxon>Hexapoda</taxon>
        <taxon>Insecta</taxon>
        <taxon>Pterygota</taxon>
        <taxon>Neoptera</taxon>
        <taxon>Endopterygota</taxon>
        <taxon>Hymenoptera</taxon>
        <taxon>Apocrita</taxon>
        <taxon>Ichneumonoidea</taxon>
        <taxon>Braconidae</taxon>
        <taxon>Microgastrinae</taxon>
        <taxon>Cotesia</taxon>
    </lineage>
</organism>
<dbReference type="CDD" id="cd06147">
    <property type="entry name" value="Rrp6p_like_exo"/>
    <property type="match status" value="1"/>
</dbReference>
<evidence type="ECO:0000256" key="1">
    <source>
        <dbReference type="ARBA" id="ARBA00004123"/>
    </source>
</evidence>
<dbReference type="GO" id="GO:0003727">
    <property type="term" value="F:single-stranded RNA binding"/>
    <property type="evidence" value="ECO:0007669"/>
    <property type="project" value="TreeGrafter"/>
</dbReference>
<dbReference type="Pfam" id="PF08066">
    <property type="entry name" value="PMC2NT"/>
    <property type="match status" value="1"/>
</dbReference>
<evidence type="ECO:0000256" key="7">
    <source>
        <dbReference type="ARBA" id="ARBA00023242"/>
    </source>
</evidence>
<dbReference type="GO" id="GO:0071051">
    <property type="term" value="P:poly(A)-dependent snoRNA 3'-end processing"/>
    <property type="evidence" value="ECO:0007669"/>
    <property type="project" value="TreeGrafter"/>
</dbReference>
<reference evidence="12" key="2">
    <citation type="submission" date="2021-04" db="EMBL/GenBank/DDBJ databases">
        <title>Genome-wide patterns of bracovirus chromosomal integration into multiple host tissues during parasitism.</title>
        <authorList>
            <person name="Chebbi M.A.C."/>
        </authorList>
    </citation>
    <scope>NUCLEOTIDE SEQUENCE</scope>
    <source>
        <tissue evidence="12">Whole body</tissue>
    </source>
</reference>
<evidence type="ECO:0000256" key="5">
    <source>
        <dbReference type="ARBA" id="ARBA00022835"/>
    </source>
</evidence>
<comment type="subcellular location">
    <subcellularLocation>
        <location evidence="1">Nucleus</location>
    </subcellularLocation>
</comment>
<comment type="caution">
    <text evidence="12">The sequence shown here is derived from an EMBL/GenBank/DDBJ whole genome shotgun (WGS) entry which is preliminary data.</text>
</comment>
<feature type="region of interest" description="Disordered" evidence="10">
    <location>
        <begin position="740"/>
        <end position="913"/>
    </location>
</feature>
<dbReference type="GO" id="GO:0071040">
    <property type="term" value="P:nuclear polyadenylation-dependent antisense transcript catabolic process"/>
    <property type="evidence" value="ECO:0007669"/>
    <property type="project" value="TreeGrafter"/>
</dbReference>
<evidence type="ECO:0000256" key="6">
    <source>
        <dbReference type="ARBA" id="ARBA00022839"/>
    </source>
</evidence>
<feature type="compositionally biased region" description="Basic residues" evidence="10">
    <location>
        <begin position="807"/>
        <end position="821"/>
    </location>
</feature>
<feature type="region of interest" description="Disordered" evidence="10">
    <location>
        <begin position="1"/>
        <end position="25"/>
    </location>
</feature>
<dbReference type="GO" id="GO:0071036">
    <property type="term" value="P:nuclear polyadenylation-dependent snoRNA catabolic process"/>
    <property type="evidence" value="ECO:0007669"/>
    <property type="project" value="TreeGrafter"/>
</dbReference>
<feature type="compositionally biased region" description="Basic and acidic residues" evidence="10">
    <location>
        <begin position="852"/>
        <end position="873"/>
    </location>
</feature>
<accession>A0A8J5VBP1</accession>
<dbReference type="GO" id="GO:0071038">
    <property type="term" value="P:TRAMP-dependent tRNA surveillance pathway"/>
    <property type="evidence" value="ECO:0007669"/>
    <property type="project" value="TreeGrafter"/>
</dbReference>
<dbReference type="GO" id="GO:0071044">
    <property type="term" value="P:histone mRNA catabolic process"/>
    <property type="evidence" value="ECO:0007669"/>
    <property type="project" value="TreeGrafter"/>
</dbReference>
<keyword evidence="7" id="KW-0539">Nucleus</keyword>
<dbReference type="EMBL" id="JAAOIC020000032">
    <property type="protein sequence ID" value="KAG8039709.1"/>
    <property type="molecule type" value="Genomic_DNA"/>
</dbReference>
<keyword evidence="4" id="KW-0378">Hydrolase</keyword>
<dbReference type="FunFam" id="3.30.420.10:FF:000059">
    <property type="entry name" value="Exosome complex exonuclease Rrp6"/>
    <property type="match status" value="1"/>
</dbReference>
<sequence>MGENYNKNKLINGEQSNVDSPSPPAMEKLIPDFESFDDYVKAGFSGVGNGIKVANSLPKGENFQYYSCFQAFKNFRIKQTKKISELMQSIVERTGTAGSMTDRDTEEKFKLLIDTNDILLDRTSVLLDEEAGIKKNLDVELIVTSTKTNNCGSWNTSTITQAPKAGGMTNAQAIRLLAAKNVQRPQLYFKDKIDNSSKPWEPRIKDKPNSLKPLGIYLIDGIKGQVFCHPYEFELDRFSPPEKQLKKEKPVKYKSLEQTPLIVIETLEDLQIMIKDLEKYDEIAVDLEHHSYRSFLGITCLMQISTRDTDYLVDTLLLRSELHLLNEIFTKPSVLKIFHGADLDIQWLQRDLSLYIVNMFDTHQAAKHLNLPFLSLAYLLKTHCKVDPNKHFQLADWRIRPLPEELMKYAREDTHYLLYIKDILRNALIDAANGQTNILKAVYDRGVDICKKIYEKPVCDETSCMNMYRKSQKMFNNKQLYALKHLFAWRDETARQEDDSTGYVLPNHMLLNIAETLPREMQGILACCNPIPPLVRQNLLKLHKLILKAREQPLINPVLQQELRPRLNLNNQSADSDIWMWSPHDNITGVDVQANLPCLINDEDEEGSNMDTTRDDDKNNFKNSEQTAKGTHHQVTVFDSPANSDDEDSTARKKLLKAKKLFVSPFQRYKLVIPMIAAIEEQERKRREEEEKRSEETKTRLAEREAADNAKRVERIHQHFMNVVSQNDVSKKKIDDNLQVPLTAIPGTKKRKQDIKEEDDNNDDKSNIRQSKLDFTNPAPANASTVVVNAFKKRQRNDEEDDDHNCQPKKKKMTRRQRKAFNKANNNSVSPVKPLNAFANSDLKRKSQKALNRKELEEKGMLPRQDFNYKEVDFSSFQGGSKTSAKNAPFMQQQNKDKRKKGKGKKKKEKLGI</sequence>
<evidence type="ECO:0000256" key="3">
    <source>
        <dbReference type="ARBA" id="ARBA00022722"/>
    </source>
</evidence>
<protein>
    <recommendedName>
        <fullName evidence="9">Exosome complex component 10 homolog</fullName>
    </recommendedName>
</protein>
<dbReference type="FunFam" id="1.10.150.80:FF:000001">
    <property type="entry name" value="Putative exosome component 10"/>
    <property type="match status" value="1"/>
</dbReference>
<evidence type="ECO:0000256" key="10">
    <source>
        <dbReference type="SAM" id="MobiDB-lite"/>
    </source>
</evidence>
<dbReference type="InterPro" id="IPR045092">
    <property type="entry name" value="Rrp6-like"/>
</dbReference>
<evidence type="ECO:0000256" key="9">
    <source>
        <dbReference type="ARBA" id="ARBA00070365"/>
    </source>
</evidence>
<dbReference type="PROSITE" id="PS50967">
    <property type="entry name" value="HRDC"/>
    <property type="match status" value="1"/>
</dbReference>
<proteinExistence type="inferred from homology"/>
<dbReference type="OrthoDB" id="2250022at2759"/>